<evidence type="ECO:0000256" key="1">
    <source>
        <dbReference type="SAM" id="Coils"/>
    </source>
</evidence>
<organism evidence="3 4">
    <name type="scientific">Aphanomyces invadans</name>
    <dbReference type="NCBI Taxonomy" id="157072"/>
    <lineage>
        <taxon>Eukaryota</taxon>
        <taxon>Sar</taxon>
        <taxon>Stramenopiles</taxon>
        <taxon>Oomycota</taxon>
        <taxon>Saprolegniomycetes</taxon>
        <taxon>Saprolegniales</taxon>
        <taxon>Verrucalvaceae</taxon>
        <taxon>Aphanomyces</taxon>
    </lineage>
</organism>
<evidence type="ECO:0000256" key="2">
    <source>
        <dbReference type="SAM" id="MobiDB-lite"/>
    </source>
</evidence>
<evidence type="ECO:0000313" key="3">
    <source>
        <dbReference type="EMBL" id="RHY34657.1"/>
    </source>
</evidence>
<dbReference type="AlphaFoldDB" id="A0A3R6W3W2"/>
<feature type="region of interest" description="Disordered" evidence="2">
    <location>
        <begin position="385"/>
        <end position="407"/>
    </location>
</feature>
<gene>
    <name evidence="3" type="ORF">DYB32_000764</name>
</gene>
<reference evidence="3 4" key="1">
    <citation type="submission" date="2018-08" db="EMBL/GenBank/DDBJ databases">
        <title>Aphanomyces genome sequencing and annotation.</title>
        <authorList>
            <person name="Minardi D."/>
            <person name="Oidtmann B."/>
            <person name="Van Der Giezen M."/>
            <person name="Studholme D.J."/>
        </authorList>
    </citation>
    <scope>NUCLEOTIDE SEQUENCE [LARGE SCALE GENOMIC DNA]</scope>
    <source>
        <strain evidence="3 4">NJM0002</strain>
    </source>
</reference>
<feature type="compositionally biased region" description="Basic and acidic residues" evidence="2">
    <location>
        <begin position="178"/>
        <end position="190"/>
    </location>
</feature>
<keyword evidence="1" id="KW-0175">Coiled coil</keyword>
<accession>A0A3R6W3W2</accession>
<feature type="coiled-coil region" evidence="1">
    <location>
        <begin position="469"/>
        <end position="496"/>
    </location>
</feature>
<dbReference type="EMBL" id="QUSY01000021">
    <property type="protein sequence ID" value="RHY34657.1"/>
    <property type="molecule type" value="Genomic_DNA"/>
</dbReference>
<feature type="compositionally biased region" description="Polar residues" evidence="2">
    <location>
        <begin position="166"/>
        <end position="177"/>
    </location>
</feature>
<evidence type="ECO:0000313" key="4">
    <source>
        <dbReference type="Proteomes" id="UP000285060"/>
    </source>
</evidence>
<dbReference type="Proteomes" id="UP000285060">
    <property type="component" value="Unassembled WGS sequence"/>
</dbReference>
<name>A0A3R6W3W2_9STRA</name>
<feature type="compositionally biased region" description="Acidic residues" evidence="2">
    <location>
        <begin position="385"/>
        <end position="394"/>
    </location>
</feature>
<protein>
    <submittedName>
        <fullName evidence="3">Uncharacterized protein</fullName>
    </submittedName>
</protein>
<proteinExistence type="predicted"/>
<feature type="compositionally biased region" description="Acidic residues" evidence="2">
    <location>
        <begin position="11"/>
        <end position="30"/>
    </location>
</feature>
<feature type="region of interest" description="Disordered" evidence="2">
    <location>
        <begin position="159"/>
        <end position="202"/>
    </location>
</feature>
<sequence>MGISLDPRFDCEDDDDDDNYDESDSCEEGEIDFHPSDGMQGQMPIWALSDCPDTPHLSLREANREDGSVDVTPAINITQAPFFLHPLSPDCLSPQTQFNRILGPGAPVSSFEPRPPARRRHSFTAKSRPVPALPLVRRIGHHVPPTSNNVHAAIFSDESDDENDMHNTTLSSISSDLNFHDLDGDGHTDQIEDEPPSSGQQTTIPQLLLPHLVALGFDASITLSALQTSYGHYQTQSRDNNRSDGENLDEHVLLFAELVKCVVDRHHGTAPVDNQGVAEPESRASLPTTHTTLHKLQHIMQPIQPDTTFPWPVFDMVRVARFLSSANRQQATLAARTLDGFRWSLTEPPIRSMLFREYHGSTSNVKDGQDDTNDMTLHAMDLISEADDDGDDGAGPDNQHHHTHHLTQRNEQLEYLIHYVEQDRDAILLENEDLKCMLDKYRMREHEQEEALHSLTGLRKRIQVNELKYREHVRRMRENERVIESLQRRMNELTGSVVRVANGILMAR</sequence>
<comment type="caution">
    <text evidence="3">The sequence shown here is derived from an EMBL/GenBank/DDBJ whole genome shotgun (WGS) entry which is preliminary data.</text>
</comment>
<dbReference type="VEuPathDB" id="FungiDB:H310_05532"/>
<keyword evidence="4" id="KW-1185">Reference proteome</keyword>
<feature type="region of interest" description="Disordered" evidence="2">
    <location>
        <begin position="1"/>
        <end position="30"/>
    </location>
</feature>
<feature type="region of interest" description="Disordered" evidence="2">
    <location>
        <begin position="104"/>
        <end position="125"/>
    </location>
</feature>